<evidence type="ECO:0000313" key="1">
    <source>
        <dbReference type="EMBL" id="MCT8974871.1"/>
    </source>
</evidence>
<comment type="caution">
    <text evidence="1">The sequence shown here is derived from an EMBL/GenBank/DDBJ whole genome shotgun (WGS) entry which is preliminary data.</text>
</comment>
<protein>
    <submittedName>
        <fullName evidence="1">SRPBCC family protein</fullName>
    </submittedName>
</protein>
<organism evidence="1 2">
    <name type="scientific">Microbaculum marinisediminis</name>
    <dbReference type="NCBI Taxonomy" id="2931392"/>
    <lineage>
        <taxon>Bacteria</taxon>
        <taxon>Pseudomonadati</taxon>
        <taxon>Pseudomonadota</taxon>
        <taxon>Alphaproteobacteria</taxon>
        <taxon>Hyphomicrobiales</taxon>
        <taxon>Tepidamorphaceae</taxon>
        <taxon>Microbaculum</taxon>
    </lineage>
</organism>
<evidence type="ECO:0000313" key="2">
    <source>
        <dbReference type="Proteomes" id="UP001320898"/>
    </source>
</evidence>
<dbReference type="CDD" id="cd07818">
    <property type="entry name" value="SRPBCC_1"/>
    <property type="match status" value="1"/>
</dbReference>
<dbReference type="EMBL" id="JALIDZ010000016">
    <property type="protein sequence ID" value="MCT8974871.1"/>
    <property type="molecule type" value="Genomic_DNA"/>
</dbReference>
<dbReference type="Proteomes" id="UP001320898">
    <property type="component" value="Unassembled WGS sequence"/>
</dbReference>
<dbReference type="SUPFAM" id="SSF55961">
    <property type="entry name" value="Bet v1-like"/>
    <property type="match status" value="1"/>
</dbReference>
<sequence length="184" mass="20067">MRWLIRIVVVLIVIALALAAIGLAILPRTVAVSRYAIIDAPPAGVWPFVSDLRRFNDWSPWAGYDPDGTTYVFEGPETGIGQTMRWSSDHPNVGSGTLTVVSYDPGRAVEMRLDFGQMGTAETTIVLIPSEGGTEVTWGFTTDLGTNPVARWFGLMFDRWVGNDYETGLANLKALVEETKDSAG</sequence>
<name>A0AAW5R3L6_9HYPH</name>
<accession>A0AAW5R3L6</accession>
<dbReference type="InterPro" id="IPR019587">
    <property type="entry name" value="Polyketide_cyclase/dehydratase"/>
</dbReference>
<keyword evidence="2" id="KW-1185">Reference proteome</keyword>
<dbReference type="RefSeq" id="WP_261618460.1">
    <property type="nucleotide sequence ID" value="NZ_JALIDZ010000016.1"/>
</dbReference>
<dbReference type="Gene3D" id="3.30.530.20">
    <property type="match status" value="1"/>
</dbReference>
<gene>
    <name evidence="1" type="ORF">MUB46_23685</name>
</gene>
<proteinExistence type="predicted"/>
<reference evidence="1 2" key="1">
    <citation type="submission" date="2022-04" db="EMBL/GenBank/DDBJ databases">
        <authorList>
            <person name="Ye Y.-Q."/>
            <person name="Du Z.-J."/>
        </authorList>
    </citation>
    <scope>NUCLEOTIDE SEQUENCE [LARGE SCALE GENOMIC DNA]</scope>
    <source>
        <strain evidence="1 2">A6E488</strain>
    </source>
</reference>
<dbReference type="AlphaFoldDB" id="A0AAW5R3L6"/>
<dbReference type="InterPro" id="IPR023393">
    <property type="entry name" value="START-like_dom_sf"/>
</dbReference>
<dbReference type="Pfam" id="PF10604">
    <property type="entry name" value="Polyketide_cyc2"/>
    <property type="match status" value="1"/>
</dbReference>